<keyword evidence="7" id="KW-0256">Endoplasmic reticulum</keyword>
<dbReference type="OrthoDB" id="20273at2759"/>
<protein>
    <recommendedName>
        <fullName evidence="3 7">UDP-N-acetylglucosamine transferase subunit ALG13</fullName>
        <ecNumber evidence="2 7">2.4.1.141</ecNumber>
    </recommendedName>
    <alternativeName>
        <fullName evidence="5 7">Asparagine-linked glycosylation protein 13</fullName>
    </alternativeName>
</protein>
<comment type="similarity">
    <text evidence="7">Belongs to the glycosyltransferase 28 family.</text>
</comment>
<dbReference type="Pfam" id="PF04101">
    <property type="entry name" value="Glyco_tran_28_C"/>
    <property type="match status" value="1"/>
</dbReference>
<keyword evidence="7" id="KW-0328">Glycosyltransferase</keyword>
<name>A0A232M5R5_9EURO</name>
<evidence type="ECO:0000256" key="2">
    <source>
        <dbReference type="ARBA" id="ARBA00012614"/>
    </source>
</evidence>
<evidence type="ECO:0000256" key="5">
    <source>
        <dbReference type="ARBA" id="ARBA00032061"/>
    </source>
</evidence>
<dbReference type="EC" id="2.4.1.141" evidence="2 7"/>
<dbReference type="SUPFAM" id="SSF53756">
    <property type="entry name" value="UDP-Glycosyltransferase/glycogen phosphorylase"/>
    <property type="match status" value="1"/>
</dbReference>
<comment type="subunit">
    <text evidence="1 7">Heterodimer with ALG14 to form a functional enzyme.</text>
</comment>
<evidence type="ECO:0000313" key="10">
    <source>
        <dbReference type="Proteomes" id="UP000243515"/>
    </source>
</evidence>
<gene>
    <name evidence="7" type="primary">ALG13</name>
    <name evidence="9" type="ORF">Egran_00553</name>
</gene>
<reference evidence="9 10" key="1">
    <citation type="journal article" date="2015" name="Environ. Microbiol.">
        <title>Metagenome sequence of Elaphomyces granulatus from sporocarp tissue reveals Ascomycota ectomycorrhizal fingerprints of genome expansion and a Proteobacteria-rich microbiome.</title>
        <authorList>
            <person name="Quandt C.A."/>
            <person name="Kohler A."/>
            <person name="Hesse C.N."/>
            <person name="Sharpton T.J."/>
            <person name="Martin F."/>
            <person name="Spatafora J.W."/>
        </authorList>
    </citation>
    <scope>NUCLEOTIDE SEQUENCE [LARGE SCALE GENOMIC DNA]</scope>
    <source>
        <strain evidence="9 10">OSC145934</strain>
    </source>
</reference>
<dbReference type="GO" id="GO:0005829">
    <property type="term" value="C:cytosol"/>
    <property type="evidence" value="ECO:0007669"/>
    <property type="project" value="EnsemblFungi"/>
</dbReference>
<evidence type="ECO:0000256" key="1">
    <source>
        <dbReference type="ARBA" id="ARBA00011198"/>
    </source>
</evidence>
<evidence type="ECO:0000256" key="3">
    <source>
        <dbReference type="ARBA" id="ARBA00017468"/>
    </source>
</evidence>
<evidence type="ECO:0000259" key="8">
    <source>
        <dbReference type="Pfam" id="PF04101"/>
    </source>
</evidence>
<comment type="function">
    <text evidence="4 7">Involved in protein N-glycosylation. Essential for the second step of the dolichol-linked oligosaccharide pathway.</text>
</comment>
<feature type="domain" description="Glycosyl transferase family 28 C-terminal" evidence="8">
    <location>
        <begin position="100"/>
        <end position="171"/>
    </location>
</feature>
<dbReference type="GO" id="GO:0004577">
    <property type="term" value="F:N-acetylglucosaminyldiphosphodolichol N-acetylglucosaminyltransferase activity"/>
    <property type="evidence" value="ECO:0007669"/>
    <property type="project" value="UniProtKB-EC"/>
</dbReference>
<keyword evidence="7" id="KW-0808">Transferase</keyword>
<dbReference type="Proteomes" id="UP000243515">
    <property type="component" value="Unassembled WGS sequence"/>
</dbReference>
<dbReference type="PANTHER" id="PTHR47043:SF1">
    <property type="entry name" value="UDP-N-ACETYLGLUCOSAMINE TRANSFERASE SUBUNIT ALG13"/>
    <property type="match status" value="1"/>
</dbReference>
<evidence type="ECO:0000256" key="7">
    <source>
        <dbReference type="RuleBase" id="RU362128"/>
    </source>
</evidence>
<dbReference type="InterPro" id="IPR052474">
    <property type="entry name" value="UDP-GlcNAc_transferase"/>
</dbReference>
<dbReference type="Gene3D" id="3.40.50.2000">
    <property type="entry name" value="Glycogen Phosphorylase B"/>
    <property type="match status" value="1"/>
</dbReference>
<dbReference type="GO" id="GO:0042802">
    <property type="term" value="F:identical protein binding"/>
    <property type="evidence" value="ECO:0007669"/>
    <property type="project" value="EnsemblFungi"/>
</dbReference>
<keyword evidence="10" id="KW-1185">Reference proteome</keyword>
<dbReference type="AlphaFoldDB" id="A0A232M5R5"/>
<dbReference type="GO" id="GO:0006488">
    <property type="term" value="P:dolichol-linked oligosaccharide biosynthetic process"/>
    <property type="evidence" value="ECO:0007669"/>
    <property type="project" value="EnsemblFungi"/>
</dbReference>
<dbReference type="InterPro" id="IPR007235">
    <property type="entry name" value="Glyco_trans_28_C"/>
</dbReference>
<dbReference type="EMBL" id="NPHW01002348">
    <property type="protein sequence ID" value="OXV11682.1"/>
    <property type="molecule type" value="Genomic_DNA"/>
</dbReference>
<accession>A0A232M5R5</accession>
<dbReference type="PANTHER" id="PTHR47043">
    <property type="entry name" value="UDP-N-ACETYLGLUCOSAMINE TRANSFERASE SUBUNIT ALG13"/>
    <property type="match status" value="1"/>
</dbReference>
<evidence type="ECO:0000256" key="6">
    <source>
        <dbReference type="ARBA" id="ARBA00048184"/>
    </source>
</evidence>
<evidence type="ECO:0000256" key="4">
    <source>
        <dbReference type="ARBA" id="ARBA00024804"/>
    </source>
</evidence>
<proteinExistence type="inferred from homology"/>
<dbReference type="GO" id="GO:0098548">
    <property type="term" value="C:cytoplasmic side of Golgi membrane"/>
    <property type="evidence" value="ECO:0007669"/>
    <property type="project" value="EnsemblFungi"/>
</dbReference>
<dbReference type="GO" id="GO:0043541">
    <property type="term" value="C:UDP-N-acetylglucosamine transferase complex"/>
    <property type="evidence" value="ECO:0007669"/>
    <property type="project" value="EnsemblFungi"/>
</dbReference>
<organism evidence="9 10">
    <name type="scientific">Elaphomyces granulatus</name>
    <dbReference type="NCBI Taxonomy" id="519963"/>
    <lineage>
        <taxon>Eukaryota</taxon>
        <taxon>Fungi</taxon>
        <taxon>Dikarya</taxon>
        <taxon>Ascomycota</taxon>
        <taxon>Pezizomycotina</taxon>
        <taxon>Eurotiomycetes</taxon>
        <taxon>Eurotiomycetidae</taxon>
        <taxon>Eurotiales</taxon>
        <taxon>Elaphomycetaceae</taxon>
        <taxon>Elaphomyces</taxon>
    </lineage>
</organism>
<sequence length="201" mass="21973">MADEEQKPTKVCFVTIGATAPFNLLLSNVLNTRFLDSLSLYGYTDLLIQFGNEGRVIFEEYMHKYPFGECGLNISGFDFNRTGLSQEMLSTKGNKDVGRRRAEGMILSHAGSGSILEALRIGIPLVVVPNPALQDNHQQELADELSKQGYAVSSDPTDIASAVRKAESLRSRLQGWPPINSGQDTSQGLGQVMADEMGFID</sequence>
<comment type="subcellular location">
    <subcellularLocation>
        <location evidence="7">Endoplasmic reticulum</location>
    </subcellularLocation>
</comment>
<evidence type="ECO:0000313" key="9">
    <source>
        <dbReference type="EMBL" id="OXV11682.1"/>
    </source>
</evidence>
<comment type="caution">
    <text evidence="9">The sequence shown here is derived from an EMBL/GenBank/DDBJ whole genome shotgun (WGS) entry which is preliminary data.</text>
</comment>
<comment type="catalytic activity">
    <reaction evidence="6">
        <text>an N-acetyl-alpha-D-glucosaminyl-diphospho-di-trans,poly-cis-dolichol + UDP-N-acetyl-alpha-D-glucosamine = an N,N'-diacetylchitobiosyl-diphospho-di-trans,poly-cis-dolichol + UDP + H(+)</text>
        <dbReference type="Rhea" id="RHEA:23380"/>
        <dbReference type="Rhea" id="RHEA-COMP:19507"/>
        <dbReference type="Rhea" id="RHEA-COMP:19510"/>
        <dbReference type="ChEBI" id="CHEBI:15378"/>
        <dbReference type="ChEBI" id="CHEBI:57269"/>
        <dbReference type="ChEBI" id="CHEBI:57705"/>
        <dbReference type="ChEBI" id="CHEBI:58223"/>
        <dbReference type="ChEBI" id="CHEBI:58427"/>
        <dbReference type="EC" id="2.4.1.141"/>
    </reaction>
</comment>